<feature type="compositionally biased region" description="Low complexity" evidence="2">
    <location>
        <begin position="58"/>
        <end position="67"/>
    </location>
</feature>
<dbReference type="Proteomes" id="UP001150907">
    <property type="component" value="Unassembled WGS sequence"/>
</dbReference>
<keyword evidence="4" id="KW-1185">Reference proteome</keyword>
<comment type="caution">
    <text evidence="3">The sequence shown here is derived from an EMBL/GenBank/DDBJ whole genome shotgun (WGS) entry which is preliminary data.</text>
</comment>
<feature type="compositionally biased region" description="Low complexity" evidence="2">
    <location>
        <begin position="224"/>
        <end position="235"/>
    </location>
</feature>
<dbReference type="PANTHER" id="PTHR14534:SF3">
    <property type="entry name" value="GID COMPLEX SUBUNIT 4 HOMOLOG"/>
    <property type="match status" value="1"/>
</dbReference>
<feature type="region of interest" description="Disordered" evidence="2">
    <location>
        <begin position="1"/>
        <end position="78"/>
    </location>
</feature>
<dbReference type="GO" id="GO:0007039">
    <property type="term" value="P:protein catabolic process in the vacuole"/>
    <property type="evidence" value="ECO:0007669"/>
    <property type="project" value="TreeGrafter"/>
</dbReference>
<comment type="similarity">
    <text evidence="1">Belongs to the GID4/VID24 family.</text>
</comment>
<feature type="compositionally biased region" description="Gly residues" evidence="2">
    <location>
        <begin position="1"/>
        <end position="12"/>
    </location>
</feature>
<dbReference type="OrthoDB" id="62at2759"/>
<dbReference type="PANTHER" id="PTHR14534">
    <property type="entry name" value="VACUOLAR IMPORT AND DEGRADATION PROTEIN 24"/>
    <property type="match status" value="1"/>
</dbReference>
<evidence type="ECO:0000313" key="3">
    <source>
        <dbReference type="EMBL" id="KAJ2004343.1"/>
    </source>
</evidence>
<dbReference type="InterPro" id="IPR018618">
    <property type="entry name" value="GID4/10-like"/>
</dbReference>
<sequence>MHIGENGDGSGSMAGPPGRHRLSFGEQGSRQRQAFRRRVFAHLAPHEAGEVAGDRAGDSSSDNGSDSDGLEVAQSAPIGLEADGGTQAAREALAQFGQRQRQRFMRQQRILDSAAEREAAEQQHFPSNDVDSYWYNQPAQELPLPAVSRSQLAEESRRAMLQVLQVHDGSSSGGGSGGLDRQHQRLAQHQRWIQHRLQTSQPSWMSGAAPARRSPPERAPDKTAAAADGASHSSGSVSRLAAATAAQYTVAARALDCALLRPGMSFVGTQRISPETAGGGGGGGGERWDVHVAVQTVDMRRGRVTGLMKAINVPRMPQTVVTYWEGEVIDFSNHTPRTAKWRAERADDARHWLMFQPLRADAQAADAFLAPWPSSCRGKRMPRFLEDYIFMRWKEESFVNVRPSETGLTIAGFYYVCMNRCTGEIEGKCVYFDPASQPYQYLMLRPENGGHSMAFASAECC</sequence>
<proteinExistence type="inferred from homology"/>
<gene>
    <name evidence="3" type="ORF">H4R26_002564</name>
</gene>
<evidence type="ECO:0000313" key="4">
    <source>
        <dbReference type="Proteomes" id="UP001150907"/>
    </source>
</evidence>
<reference evidence="3" key="1">
    <citation type="submission" date="2022-07" db="EMBL/GenBank/DDBJ databases">
        <title>Phylogenomic reconstructions and comparative analyses of Kickxellomycotina fungi.</title>
        <authorList>
            <person name="Reynolds N.K."/>
            <person name="Stajich J.E."/>
            <person name="Barry K."/>
            <person name="Grigoriev I.V."/>
            <person name="Crous P."/>
            <person name="Smith M.E."/>
        </authorList>
    </citation>
    <scope>NUCLEOTIDE SEQUENCE</scope>
    <source>
        <strain evidence="3">IMI 214461</strain>
    </source>
</reference>
<accession>A0A9W8BJS2</accession>
<dbReference type="EMBL" id="JANBQF010000160">
    <property type="protein sequence ID" value="KAJ2004343.1"/>
    <property type="molecule type" value="Genomic_DNA"/>
</dbReference>
<dbReference type="AlphaFoldDB" id="A0A9W8BJS2"/>
<name>A0A9W8BJS2_9FUNG</name>
<dbReference type="GO" id="GO:0045721">
    <property type="term" value="P:negative regulation of gluconeogenesis"/>
    <property type="evidence" value="ECO:0007669"/>
    <property type="project" value="TreeGrafter"/>
</dbReference>
<dbReference type="GO" id="GO:0043161">
    <property type="term" value="P:proteasome-mediated ubiquitin-dependent protein catabolic process"/>
    <property type="evidence" value="ECO:0007669"/>
    <property type="project" value="TreeGrafter"/>
</dbReference>
<protein>
    <submittedName>
        <fullName evidence="3">Uncharacterized protein</fullName>
    </submittedName>
</protein>
<evidence type="ECO:0000256" key="1">
    <source>
        <dbReference type="ARBA" id="ARBA00061469"/>
    </source>
</evidence>
<feature type="compositionally biased region" description="Basic and acidic residues" evidence="2">
    <location>
        <begin position="44"/>
        <end position="57"/>
    </location>
</feature>
<dbReference type="Pfam" id="PF09783">
    <property type="entry name" value="Vac_ImportDeg"/>
    <property type="match status" value="1"/>
</dbReference>
<dbReference type="GO" id="GO:0005773">
    <property type="term" value="C:vacuole"/>
    <property type="evidence" value="ECO:0007669"/>
    <property type="project" value="GOC"/>
</dbReference>
<dbReference type="GO" id="GO:0034657">
    <property type="term" value="C:GID complex"/>
    <property type="evidence" value="ECO:0007669"/>
    <property type="project" value="TreeGrafter"/>
</dbReference>
<feature type="region of interest" description="Disordered" evidence="2">
    <location>
        <begin position="167"/>
        <end position="235"/>
    </location>
</feature>
<evidence type="ECO:0000256" key="2">
    <source>
        <dbReference type="SAM" id="MobiDB-lite"/>
    </source>
</evidence>
<organism evidence="3 4">
    <name type="scientific">Coemansia thaxteri</name>
    <dbReference type="NCBI Taxonomy" id="2663907"/>
    <lineage>
        <taxon>Eukaryota</taxon>
        <taxon>Fungi</taxon>
        <taxon>Fungi incertae sedis</taxon>
        <taxon>Zoopagomycota</taxon>
        <taxon>Kickxellomycotina</taxon>
        <taxon>Kickxellomycetes</taxon>
        <taxon>Kickxellales</taxon>
        <taxon>Kickxellaceae</taxon>
        <taxon>Coemansia</taxon>
    </lineage>
</organism>
<dbReference type="GO" id="GO:0006623">
    <property type="term" value="P:protein targeting to vacuole"/>
    <property type="evidence" value="ECO:0007669"/>
    <property type="project" value="TreeGrafter"/>
</dbReference>
<feature type="compositionally biased region" description="Basic residues" evidence="2">
    <location>
        <begin position="184"/>
        <end position="194"/>
    </location>
</feature>